<evidence type="ECO:0008006" key="3">
    <source>
        <dbReference type="Google" id="ProtNLM"/>
    </source>
</evidence>
<comment type="caution">
    <text evidence="1">The sequence shown here is derived from an EMBL/GenBank/DDBJ whole genome shotgun (WGS) entry which is preliminary data.</text>
</comment>
<reference evidence="2" key="1">
    <citation type="journal article" date="2019" name="Int. J. Syst. Evol. Microbiol.">
        <title>The Global Catalogue of Microorganisms (GCM) 10K type strain sequencing project: providing services to taxonomists for standard genome sequencing and annotation.</title>
        <authorList>
            <consortium name="The Broad Institute Genomics Platform"/>
            <consortium name="The Broad Institute Genome Sequencing Center for Infectious Disease"/>
            <person name="Wu L."/>
            <person name="Ma J."/>
        </authorList>
    </citation>
    <scope>NUCLEOTIDE SEQUENCE [LARGE SCALE GENOMIC DNA]</scope>
    <source>
        <strain evidence="2">DFY28</strain>
    </source>
</reference>
<protein>
    <recommendedName>
        <fullName evidence="3">DUF2188 domain-containing protein</fullName>
    </recommendedName>
</protein>
<proteinExistence type="predicted"/>
<dbReference type="RefSeq" id="WP_377281342.1">
    <property type="nucleotide sequence ID" value="NZ_JBHRSI010000003.1"/>
</dbReference>
<accession>A0ABW4MY34</accession>
<sequence>MTQVHYGVVKQGAAWTIVGKNLRVGRYTSRRSAVRAAKRLAGKSAGLPVQLHVQDSSGELLPPVQIVPQS</sequence>
<keyword evidence="2" id="KW-1185">Reference proteome</keyword>
<name>A0ABW4MY34_9CAUL</name>
<organism evidence="1 2">
    <name type="scientific">Phenylobacterium terrae</name>
    <dbReference type="NCBI Taxonomy" id="2665495"/>
    <lineage>
        <taxon>Bacteria</taxon>
        <taxon>Pseudomonadati</taxon>
        <taxon>Pseudomonadota</taxon>
        <taxon>Alphaproteobacteria</taxon>
        <taxon>Caulobacterales</taxon>
        <taxon>Caulobacteraceae</taxon>
        <taxon>Phenylobacterium</taxon>
    </lineage>
</organism>
<evidence type="ECO:0000313" key="1">
    <source>
        <dbReference type="EMBL" id="MFD1781825.1"/>
    </source>
</evidence>
<evidence type="ECO:0000313" key="2">
    <source>
        <dbReference type="Proteomes" id="UP001597237"/>
    </source>
</evidence>
<dbReference type="EMBL" id="JBHUEY010000001">
    <property type="protein sequence ID" value="MFD1781825.1"/>
    <property type="molecule type" value="Genomic_DNA"/>
</dbReference>
<dbReference type="Proteomes" id="UP001597237">
    <property type="component" value="Unassembled WGS sequence"/>
</dbReference>
<gene>
    <name evidence="1" type="ORF">ACFSC0_00320</name>
</gene>